<name>A0A0D0CY81_9AGAM</name>
<sequence length="135" mass="15651">CPYFPPDQWANIIKGLIVDLNKVLRAHYTTEIDTKQSHDLGDLFQFSIRTPKQSKAVRTHRDWSIAFSKTIQATIFAFPQHWVEHTGWQAYVSQLFSSVQSDYHGRVIGFNKAVQLHVSNQKHICLTHLSKFKDL</sequence>
<dbReference type="OrthoDB" id="2355984at2759"/>
<organism evidence="1 2">
    <name type="scientific">Paxillus rubicundulus Ve08.2h10</name>
    <dbReference type="NCBI Taxonomy" id="930991"/>
    <lineage>
        <taxon>Eukaryota</taxon>
        <taxon>Fungi</taxon>
        <taxon>Dikarya</taxon>
        <taxon>Basidiomycota</taxon>
        <taxon>Agaricomycotina</taxon>
        <taxon>Agaricomycetes</taxon>
        <taxon>Agaricomycetidae</taxon>
        <taxon>Boletales</taxon>
        <taxon>Paxilineae</taxon>
        <taxon>Paxillaceae</taxon>
        <taxon>Paxillus</taxon>
    </lineage>
</organism>
<accession>A0A0D0CY81</accession>
<feature type="non-terminal residue" evidence="1">
    <location>
        <position position="1"/>
    </location>
</feature>
<evidence type="ECO:0000313" key="1">
    <source>
        <dbReference type="EMBL" id="KIK76176.1"/>
    </source>
</evidence>
<dbReference type="EMBL" id="KN827631">
    <property type="protein sequence ID" value="KIK76176.1"/>
    <property type="molecule type" value="Genomic_DNA"/>
</dbReference>
<gene>
    <name evidence="1" type="ORF">PAXRUDRAFT_170681</name>
</gene>
<dbReference type="Proteomes" id="UP000054538">
    <property type="component" value="Unassembled WGS sequence"/>
</dbReference>
<reference evidence="1 2" key="1">
    <citation type="submission" date="2014-04" db="EMBL/GenBank/DDBJ databases">
        <authorList>
            <consortium name="DOE Joint Genome Institute"/>
            <person name="Kuo A."/>
            <person name="Kohler A."/>
            <person name="Jargeat P."/>
            <person name="Nagy L.G."/>
            <person name="Floudas D."/>
            <person name="Copeland A."/>
            <person name="Barry K.W."/>
            <person name="Cichocki N."/>
            <person name="Veneault-Fourrey C."/>
            <person name="LaButti K."/>
            <person name="Lindquist E.A."/>
            <person name="Lipzen A."/>
            <person name="Lundell T."/>
            <person name="Morin E."/>
            <person name="Murat C."/>
            <person name="Sun H."/>
            <person name="Tunlid A."/>
            <person name="Henrissat B."/>
            <person name="Grigoriev I.V."/>
            <person name="Hibbett D.S."/>
            <person name="Martin F."/>
            <person name="Nordberg H.P."/>
            <person name="Cantor M.N."/>
            <person name="Hua S.X."/>
        </authorList>
    </citation>
    <scope>NUCLEOTIDE SEQUENCE [LARGE SCALE GENOMIC DNA]</scope>
    <source>
        <strain evidence="1 2">Ve08.2h10</strain>
    </source>
</reference>
<protein>
    <submittedName>
        <fullName evidence="1">Uncharacterized protein</fullName>
    </submittedName>
</protein>
<dbReference type="HOGENOM" id="CLU_1890755_0_0_1"/>
<dbReference type="InParanoid" id="A0A0D0CY81"/>
<evidence type="ECO:0000313" key="2">
    <source>
        <dbReference type="Proteomes" id="UP000054538"/>
    </source>
</evidence>
<dbReference type="AlphaFoldDB" id="A0A0D0CY81"/>
<keyword evidence="2" id="KW-1185">Reference proteome</keyword>
<reference evidence="2" key="2">
    <citation type="submission" date="2015-01" db="EMBL/GenBank/DDBJ databases">
        <title>Evolutionary Origins and Diversification of the Mycorrhizal Mutualists.</title>
        <authorList>
            <consortium name="DOE Joint Genome Institute"/>
            <consortium name="Mycorrhizal Genomics Consortium"/>
            <person name="Kohler A."/>
            <person name="Kuo A."/>
            <person name="Nagy L.G."/>
            <person name="Floudas D."/>
            <person name="Copeland A."/>
            <person name="Barry K.W."/>
            <person name="Cichocki N."/>
            <person name="Veneault-Fourrey C."/>
            <person name="LaButti K."/>
            <person name="Lindquist E.A."/>
            <person name="Lipzen A."/>
            <person name="Lundell T."/>
            <person name="Morin E."/>
            <person name="Murat C."/>
            <person name="Riley R."/>
            <person name="Ohm R."/>
            <person name="Sun H."/>
            <person name="Tunlid A."/>
            <person name="Henrissat B."/>
            <person name="Grigoriev I.V."/>
            <person name="Hibbett D.S."/>
            <person name="Martin F."/>
        </authorList>
    </citation>
    <scope>NUCLEOTIDE SEQUENCE [LARGE SCALE GENOMIC DNA]</scope>
    <source>
        <strain evidence="2">Ve08.2h10</strain>
    </source>
</reference>
<proteinExistence type="predicted"/>